<dbReference type="GO" id="GO:0009103">
    <property type="term" value="P:lipopolysaccharide biosynthetic process"/>
    <property type="evidence" value="ECO:0007669"/>
    <property type="project" value="UniProtKB-ARBA"/>
</dbReference>
<comment type="subcellular location">
    <subcellularLocation>
        <location evidence="1">Cell membrane</location>
        <topology evidence="1">Multi-pass membrane protein</topology>
    </subcellularLocation>
</comment>
<dbReference type="PANTHER" id="PTHR33908:SF11">
    <property type="entry name" value="MEMBRANE PROTEIN"/>
    <property type="match status" value="1"/>
</dbReference>
<dbReference type="GO" id="GO:0005886">
    <property type="term" value="C:plasma membrane"/>
    <property type="evidence" value="ECO:0007669"/>
    <property type="project" value="UniProtKB-SubCell"/>
</dbReference>
<evidence type="ECO:0000256" key="6">
    <source>
        <dbReference type="ARBA" id="ARBA00022989"/>
    </source>
</evidence>
<organism evidence="10 11">
    <name type="scientific">Candidatus Daviesbacteria bacterium RIFCSPLOWO2_01_FULL_40_24</name>
    <dbReference type="NCBI Taxonomy" id="1797787"/>
    <lineage>
        <taxon>Bacteria</taxon>
        <taxon>Candidatus Daviesiibacteriota</taxon>
    </lineage>
</organism>
<evidence type="ECO:0000256" key="7">
    <source>
        <dbReference type="ARBA" id="ARBA00023136"/>
    </source>
</evidence>
<dbReference type="Pfam" id="PF13231">
    <property type="entry name" value="PMT_2"/>
    <property type="match status" value="1"/>
</dbReference>
<feature type="transmembrane region" description="Helical" evidence="8">
    <location>
        <begin position="6"/>
        <end position="22"/>
    </location>
</feature>
<feature type="transmembrane region" description="Helical" evidence="8">
    <location>
        <begin position="166"/>
        <end position="198"/>
    </location>
</feature>
<evidence type="ECO:0000313" key="11">
    <source>
        <dbReference type="Proteomes" id="UP000178017"/>
    </source>
</evidence>
<feature type="transmembrane region" description="Helical" evidence="8">
    <location>
        <begin position="352"/>
        <end position="370"/>
    </location>
</feature>
<dbReference type="Proteomes" id="UP000178017">
    <property type="component" value="Unassembled WGS sequence"/>
</dbReference>
<evidence type="ECO:0000259" key="9">
    <source>
        <dbReference type="Pfam" id="PF13231"/>
    </source>
</evidence>
<evidence type="ECO:0000256" key="8">
    <source>
        <dbReference type="SAM" id="Phobius"/>
    </source>
</evidence>
<dbReference type="GO" id="GO:0016763">
    <property type="term" value="F:pentosyltransferase activity"/>
    <property type="evidence" value="ECO:0007669"/>
    <property type="project" value="TreeGrafter"/>
</dbReference>
<accession>A0A1F5MJC3</accession>
<feature type="transmembrane region" description="Helical" evidence="8">
    <location>
        <begin position="382"/>
        <end position="404"/>
    </location>
</feature>
<evidence type="ECO:0000256" key="5">
    <source>
        <dbReference type="ARBA" id="ARBA00022692"/>
    </source>
</evidence>
<keyword evidence="3" id="KW-0328">Glycosyltransferase</keyword>
<dbReference type="PANTHER" id="PTHR33908">
    <property type="entry name" value="MANNOSYLTRANSFERASE YKCB-RELATED"/>
    <property type="match status" value="1"/>
</dbReference>
<keyword evidence="6 8" id="KW-1133">Transmembrane helix</keyword>
<sequence length="539" mass="62706">MNRYQVSLIILILAGLFLRVFWIDKYPVQLNHDEISQLYDAISIAQTGKDIYGNFMPTMFISINDFKSPFCTYATSLVYLLFGDHEWIIKIPGILFSILTIPAIYWFVKSSFKNQTIAILASALTVITPFEIFYGRKSFESTIGICLLLVGFTGLCKYLSNKKVRWLYLGFITLAVAMYTYFSHAIIIPLLLLIFIWLNKNTLWPERKKILPVILMWVVLIIPIISIVVLNPDSRYRSETVFIIQDPVLGEKIHGLSRVERVLTITSYSLTRYLEQFNPEYLFLRGLDLTNQGPLGSGPLMAIQLPFILVGIYYIIKNRDIRHQRNFILAWILIGMLPSGLTFEKFSPHRSIMVFTMLNILCAIGIWQVISWSRLKNLNIRLMGIVVITILFTFNFLYFLHIYIVDFPNEKSQEIHYPFKQIAEFTLQYYDSVEQIVFDPKFGEIAPRIGTASHYYLAYYIKYPPVQFQKEYRLGNKSRETLFGKYSIRAVNWGEDRYLKNALIIASPWSLNISSIEKTKIIKTFYFYNGSVAFYALKV</sequence>
<dbReference type="InterPro" id="IPR038731">
    <property type="entry name" value="RgtA/B/C-like"/>
</dbReference>
<evidence type="ECO:0000313" key="10">
    <source>
        <dbReference type="EMBL" id="OGE65486.1"/>
    </source>
</evidence>
<feature type="transmembrane region" description="Helical" evidence="8">
    <location>
        <begin position="141"/>
        <end position="160"/>
    </location>
</feature>
<dbReference type="InterPro" id="IPR050297">
    <property type="entry name" value="LipidA_mod_glycosyltrf_83"/>
</dbReference>
<keyword evidence="2" id="KW-1003">Cell membrane</keyword>
<feature type="domain" description="Glycosyltransferase RgtA/B/C/D-like" evidence="9">
    <location>
        <begin position="67"/>
        <end position="226"/>
    </location>
</feature>
<evidence type="ECO:0000256" key="2">
    <source>
        <dbReference type="ARBA" id="ARBA00022475"/>
    </source>
</evidence>
<dbReference type="AlphaFoldDB" id="A0A1F5MJC3"/>
<evidence type="ECO:0000256" key="4">
    <source>
        <dbReference type="ARBA" id="ARBA00022679"/>
    </source>
</evidence>
<keyword evidence="7 8" id="KW-0472">Membrane</keyword>
<keyword evidence="4" id="KW-0808">Transferase</keyword>
<name>A0A1F5MJC3_9BACT</name>
<proteinExistence type="predicted"/>
<dbReference type="EMBL" id="MFDO01000018">
    <property type="protein sequence ID" value="OGE65486.1"/>
    <property type="molecule type" value="Genomic_DNA"/>
</dbReference>
<feature type="transmembrane region" description="Helical" evidence="8">
    <location>
        <begin position="210"/>
        <end position="230"/>
    </location>
</feature>
<comment type="caution">
    <text evidence="10">The sequence shown here is derived from an EMBL/GenBank/DDBJ whole genome shotgun (WGS) entry which is preliminary data.</text>
</comment>
<gene>
    <name evidence="10" type="ORF">A3B49_01190</name>
</gene>
<feature type="transmembrane region" description="Helical" evidence="8">
    <location>
        <begin position="328"/>
        <end position="346"/>
    </location>
</feature>
<keyword evidence="5 8" id="KW-0812">Transmembrane</keyword>
<protein>
    <recommendedName>
        <fullName evidence="9">Glycosyltransferase RgtA/B/C/D-like domain-containing protein</fullName>
    </recommendedName>
</protein>
<feature type="transmembrane region" description="Helical" evidence="8">
    <location>
        <begin position="87"/>
        <end position="108"/>
    </location>
</feature>
<feature type="transmembrane region" description="Helical" evidence="8">
    <location>
        <begin position="114"/>
        <end position="134"/>
    </location>
</feature>
<evidence type="ECO:0000256" key="3">
    <source>
        <dbReference type="ARBA" id="ARBA00022676"/>
    </source>
</evidence>
<reference evidence="10 11" key="1">
    <citation type="journal article" date="2016" name="Nat. Commun.">
        <title>Thousands of microbial genomes shed light on interconnected biogeochemical processes in an aquifer system.</title>
        <authorList>
            <person name="Anantharaman K."/>
            <person name="Brown C.T."/>
            <person name="Hug L.A."/>
            <person name="Sharon I."/>
            <person name="Castelle C.J."/>
            <person name="Probst A.J."/>
            <person name="Thomas B.C."/>
            <person name="Singh A."/>
            <person name="Wilkins M.J."/>
            <person name="Karaoz U."/>
            <person name="Brodie E.L."/>
            <person name="Williams K.H."/>
            <person name="Hubbard S.S."/>
            <person name="Banfield J.F."/>
        </authorList>
    </citation>
    <scope>NUCLEOTIDE SEQUENCE [LARGE SCALE GENOMIC DNA]</scope>
</reference>
<evidence type="ECO:0000256" key="1">
    <source>
        <dbReference type="ARBA" id="ARBA00004651"/>
    </source>
</evidence>